<feature type="compositionally biased region" description="Low complexity" evidence="1">
    <location>
        <begin position="95"/>
        <end position="108"/>
    </location>
</feature>
<dbReference type="Proteomes" id="UP000235388">
    <property type="component" value="Unassembled WGS sequence"/>
</dbReference>
<proteinExistence type="predicted"/>
<evidence type="ECO:0000256" key="1">
    <source>
        <dbReference type="SAM" id="MobiDB-lite"/>
    </source>
</evidence>
<reference evidence="2 3" key="1">
    <citation type="submission" date="2017-11" db="EMBL/GenBank/DDBJ databases">
        <title>De novo assembly and phasing of dikaryotic genomes from two isolates of Puccinia coronata f. sp. avenae, the causal agent of oat crown rust.</title>
        <authorList>
            <person name="Miller M.E."/>
            <person name="Zhang Y."/>
            <person name="Omidvar V."/>
            <person name="Sperschneider J."/>
            <person name="Schwessinger B."/>
            <person name="Raley C."/>
            <person name="Palmer J.M."/>
            <person name="Garnica D."/>
            <person name="Upadhyaya N."/>
            <person name="Rathjen J."/>
            <person name="Taylor J.M."/>
            <person name="Park R.F."/>
            <person name="Dodds P.N."/>
            <person name="Hirsch C.D."/>
            <person name="Kianian S.F."/>
            <person name="Figueroa M."/>
        </authorList>
    </citation>
    <scope>NUCLEOTIDE SEQUENCE [LARGE SCALE GENOMIC DNA]</scope>
    <source>
        <strain evidence="2">12NC29</strain>
    </source>
</reference>
<name>A0A2N5ULM5_9BASI</name>
<dbReference type="EMBL" id="PGCJ01000206">
    <property type="protein sequence ID" value="PLW38537.1"/>
    <property type="molecule type" value="Genomic_DNA"/>
</dbReference>
<dbReference type="OrthoDB" id="5572108at2759"/>
<feature type="region of interest" description="Disordered" evidence="1">
    <location>
        <begin position="1"/>
        <end position="21"/>
    </location>
</feature>
<dbReference type="Gene3D" id="3.90.640.10">
    <property type="entry name" value="Actin, Chain A, domain 4"/>
    <property type="match status" value="1"/>
</dbReference>
<keyword evidence="3" id="KW-1185">Reference proteome</keyword>
<feature type="region of interest" description="Disordered" evidence="1">
    <location>
        <begin position="86"/>
        <end position="114"/>
    </location>
</feature>
<dbReference type="STRING" id="200324.A0A2N5ULM5"/>
<evidence type="ECO:0000313" key="3">
    <source>
        <dbReference type="Proteomes" id="UP000235388"/>
    </source>
</evidence>
<gene>
    <name evidence="2" type="ORF">PCANC_23462</name>
</gene>
<evidence type="ECO:0000313" key="2">
    <source>
        <dbReference type="EMBL" id="PLW38537.1"/>
    </source>
</evidence>
<sequence length="461" mass="51307">MEKQHKPPFVQAGAQSKEQVTAGPVGAPATIVEPQAAPFMFTGFQPLSKINGKNVALGFGKSEHQSWWTHCANDCTWEAHQHLKKAPNNHHHHNQSLSSSSTNNLLGHTANGTNPAYKLHLQPPSYYQTNPVDPPQRTNVIHPGLCTVLIGRAPPNGLFCNMEPTTTPEAKATFTSKINAIRTELHSRMRAIKLRGITNGQSIAANHNAENLAPLTLSDNQDPLGTIWPKFSGPDSKDIYIGKDTLLIPQLDKFHYARATPAKRKYWRILRPCDYIFILPNIYAHVYLREMVDLMFRALGFKKICVQQDSFYDPEDALEASLGPLCPGDSPVSENQWRPQDTLAPMRRQDAFNGFFLPFMSPQATSSLKGLVALLESPAMQPEPRCQDAGSTRTLNRGFWAPQDKDKYLFLPQAAHTKRQPNAPQGVWLMLIKITVRPLDGFLMVLALQMRVGARTALNAS</sequence>
<dbReference type="AlphaFoldDB" id="A0A2N5ULM5"/>
<accession>A0A2N5ULM5</accession>
<organism evidence="2 3">
    <name type="scientific">Puccinia coronata f. sp. avenae</name>
    <dbReference type="NCBI Taxonomy" id="200324"/>
    <lineage>
        <taxon>Eukaryota</taxon>
        <taxon>Fungi</taxon>
        <taxon>Dikarya</taxon>
        <taxon>Basidiomycota</taxon>
        <taxon>Pucciniomycotina</taxon>
        <taxon>Pucciniomycetes</taxon>
        <taxon>Pucciniales</taxon>
        <taxon>Pucciniaceae</taxon>
        <taxon>Puccinia</taxon>
    </lineage>
</organism>
<protein>
    <submittedName>
        <fullName evidence="2">Uncharacterized protein</fullName>
    </submittedName>
</protein>
<comment type="caution">
    <text evidence="2">The sequence shown here is derived from an EMBL/GenBank/DDBJ whole genome shotgun (WGS) entry which is preliminary data.</text>
</comment>
<dbReference type="Gene3D" id="3.30.420.40">
    <property type="match status" value="1"/>
</dbReference>